<feature type="compositionally biased region" description="Acidic residues" evidence="1">
    <location>
        <begin position="274"/>
        <end position="285"/>
    </location>
</feature>
<feature type="compositionally biased region" description="Basic and acidic residues" evidence="1">
    <location>
        <begin position="385"/>
        <end position="422"/>
    </location>
</feature>
<accession>A0AAV5RDF8</accession>
<feature type="region of interest" description="Disordered" evidence="1">
    <location>
        <begin position="226"/>
        <end position="296"/>
    </location>
</feature>
<comment type="caution">
    <text evidence="2">The sequence shown here is derived from an EMBL/GenBank/DDBJ whole genome shotgun (WGS) entry which is preliminary data.</text>
</comment>
<feature type="compositionally biased region" description="Polar residues" evidence="1">
    <location>
        <begin position="229"/>
        <end position="250"/>
    </location>
</feature>
<evidence type="ECO:0008006" key="4">
    <source>
        <dbReference type="Google" id="ProtNLM"/>
    </source>
</evidence>
<feature type="compositionally biased region" description="Basic and acidic residues" evidence="1">
    <location>
        <begin position="251"/>
        <end position="273"/>
    </location>
</feature>
<evidence type="ECO:0000313" key="3">
    <source>
        <dbReference type="Proteomes" id="UP001362899"/>
    </source>
</evidence>
<dbReference type="EMBL" id="BTGC01000001">
    <property type="protein sequence ID" value="GMM49365.1"/>
    <property type="molecule type" value="Genomic_DNA"/>
</dbReference>
<organism evidence="2 3">
    <name type="scientific">Starmerella bacillaris</name>
    <name type="common">Yeast</name>
    <name type="synonym">Candida zemplinina</name>
    <dbReference type="NCBI Taxonomy" id="1247836"/>
    <lineage>
        <taxon>Eukaryota</taxon>
        <taxon>Fungi</taxon>
        <taxon>Dikarya</taxon>
        <taxon>Ascomycota</taxon>
        <taxon>Saccharomycotina</taxon>
        <taxon>Dipodascomycetes</taxon>
        <taxon>Dipodascales</taxon>
        <taxon>Trichomonascaceae</taxon>
        <taxon>Starmerella</taxon>
    </lineage>
</organism>
<protein>
    <recommendedName>
        <fullName evidence="4">CUE domain-containing protein</fullName>
    </recommendedName>
</protein>
<dbReference type="Proteomes" id="UP001362899">
    <property type="component" value="Unassembled WGS sequence"/>
</dbReference>
<dbReference type="AlphaFoldDB" id="A0AAV5RDF8"/>
<reference evidence="2 3" key="1">
    <citation type="journal article" date="2023" name="Elife">
        <title>Identification of key yeast species and microbe-microbe interactions impacting larval growth of Drosophila in the wild.</title>
        <authorList>
            <person name="Mure A."/>
            <person name="Sugiura Y."/>
            <person name="Maeda R."/>
            <person name="Honda K."/>
            <person name="Sakurai N."/>
            <person name="Takahashi Y."/>
            <person name="Watada M."/>
            <person name="Katoh T."/>
            <person name="Gotoh A."/>
            <person name="Gotoh Y."/>
            <person name="Taniguchi I."/>
            <person name="Nakamura K."/>
            <person name="Hayashi T."/>
            <person name="Katayama T."/>
            <person name="Uemura T."/>
            <person name="Hattori Y."/>
        </authorList>
    </citation>
    <scope>NUCLEOTIDE SEQUENCE [LARGE SCALE GENOMIC DNA]</scope>
    <source>
        <strain evidence="2 3">SB-73</strain>
    </source>
</reference>
<keyword evidence="3" id="KW-1185">Reference proteome</keyword>
<gene>
    <name evidence="2" type="ORF">DASB73_003230</name>
</gene>
<name>A0AAV5RDF8_STABA</name>
<proteinExistence type="predicted"/>
<sequence>MEFPSPQELKELEKKNLLNKADNYLAQAFLNEKPLEQEKFVVKYLSSSSIQSLDILRKAVFHAIFNTKTIRNIDNETVFQIIRTYGYQNIHKCVQFLNSCRRSIPAKMTVFLLNKLKQGMPMDNMELEKFCIVLFSSKNIMNQLNADNLSKKLVDLKPPKEYTWQRESVLTVFNIYAEDGPINILRQIFPDLMPFTCHALLEVTSFDIELLTTKLLDSSAADVLRESDNSSAVQNMSINTNSGTIHSSQIADDREALRKKEEKQKEAKRRYWMEESEEPELEEAVTDQTNKSSADKKLDEEQQFIWAAFNSDPSVFSREKRKSPERKQLKQNLNWSDEQIEGWARVVGSKSKPESATINYSARSPAVINKKNTKSINTSNSANKEQQKEKPKSKAKEKKDRERNEKWRDGRRKEDRRRKEAKQIVQPE</sequence>
<evidence type="ECO:0000313" key="2">
    <source>
        <dbReference type="EMBL" id="GMM49365.1"/>
    </source>
</evidence>
<feature type="region of interest" description="Disordered" evidence="1">
    <location>
        <begin position="315"/>
        <end position="428"/>
    </location>
</feature>
<evidence type="ECO:0000256" key="1">
    <source>
        <dbReference type="SAM" id="MobiDB-lite"/>
    </source>
</evidence>
<feature type="compositionally biased region" description="Low complexity" evidence="1">
    <location>
        <begin position="368"/>
        <end position="384"/>
    </location>
</feature>